<evidence type="ECO:0000313" key="2">
    <source>
        <dbReference type="EMBL" id="JAT41139.1"/>
    </source>
</evidence>
<feature type="non-terminal residue" evidence="2">
    <location>
        <position position="1"/>
    </location>
</feature>
<keyword evidence="1" id="KW-0732">Signal</keyword>
<sequence length="152" mass="16319">NRNLIFAFILLAALCTVNAVPHVLLKRGVSFEPCPIPDVEQITIKISPNDPPTSNQPENFSVSGTLKNNEITADKTELDIKYIDLTSQQPIGNPYTQKFTQSVAAGNPFSIEADSVPTPQLPDKYSIFIIVGDPTDSGSVSPYGCIVASVGI</sequence>
<organism evidence="2">
    <name type="scientific">Anthurium amnicola</name>
    <dbReference type="NCBI Taxonomy" id="1678845"/>
    <lineage>
        <taxon>Eukaryota</taxon>
        <taxon>Viridiplantae</taxon>
        <taxon>Streptophyta</taxon>
        <taxon>Embryophyta</taxon>
        <taxon>Tracheophyta</taxon>
        <taxon>Spermatophyta</taxon>
        <taxon>Magnoliopsida</taxon>
        <taxon>Liliopsida</taxon>
        <taxon>Araceae</taxon>
        <taxon>Pothoideae</taxon>
        <taxon>Potheae</taxon>
        <taxon>Anthurium</taxon>
    </lineage>
</organism>
<feature type="chain" id="PRO_5008899435" evidence="1">
    <location>
        <begin position="20"/>
        <end position="152"/>
    </location>
</feature>
<dbReference type="EMBL" id="GDJX01026797">
    <property type="protein sequence ID" value="JAT41139.1"/>
    <property type="molecule type" value="Transcribed_RNA"/>
</dbReference>
<accession>A0A1D1XFG8</accession>
<protein>
    <submittedName>
        <fullName evidence="2">Putative RNA-binding protein C1289.12</fullName>
    </submittedName>
</protein>
<evidence type="ECO:0000256" key="1">
    <source>
        <dbReference type="SAM" id="SignalP"/>
    </source>
</evidence>
<feature type="signal peptide" evidence="1">
    <location>
        <begin position="1"/>
        <end position="19"/>
    </location>
</feature>
<proteinExistence type="predicted"/>
<dbReference type="AlphaFoldDB" id="A0A1D1XFG8"/>
<reference evidence="2" key="1">
    <citation type="submission" date="2015-07" db="EMBL/GenBank/DDBJ databases">
        <title>Transcriptome Assembly of Anthurium amnicola.</title>
        <authorList>
            <person name="Suzuki J."/>
        </authorList>
    </citation>
    <scope>NUCLEOTIDE SEQUENCE</scope>
</reference>
<name>A0A1D1XFG8_9ARAE</name>
<gene>
    <name evidence="2" type="primary">SPBC1289.12</name>
    <name evidence="2" type="ORF">g.62731</name>
</gene>